<feature type="transmembrane region" description="Helical" evidence="1">
    <location>
        <begin position="52"/>
        <end position="73"/>
    </location>
</feature>
<sequence length="253" mass="28763">MTWKVSRRYKDTVNLLALKLRHRSEAGAPGDGLGYDEQVEEARLAQRQADRWLIAGTLLMGTMIIGFVGLPLFLRGVWLQRRAQQSGLSVRPVMVTVLGYLIILDAGLNTLGWSIDLIANHALLTRVILTAWGNFFDAGYFWHYNELWIGGAAGPGEKGWEVGLILTVFTMRIAAAIGFLQMKRWGHQWMIITCWMGAVIWIGYVFNMTMYADVRYAGVVLPVVGWWLYDIFYITPFLAIPYLHTVNREIFSD</sequence>
<name>A0ABN6BAZ0_9MYCO</name>
<dbReference type="Proteomes" id="UP000467379">
    <property type="component" value="Chromosome"/>
</dbReference>
<evidence type="ECO:0008006" key="4">
    <source>
        <dbReference type="Google" id="ProtNLM"/>
    </source>
</evidence>
<keyword evidence="3" id="KW-1185">Reference proteome</keyword>
<feature type="transmembrane region" description="Helical" evidence="1">
    <location>
        <begin position="226"/>
        <end position="243"/>
    </location>
</feature>
<reference evidence="2 3" key="1">
    <citation type="journal article" date="2019" name="Emerg. Microbes Infect.">
        <title>Comprehensive subspecies identification of 175 nontuberculous mycobacteria species based on 7547 genomic profiles.</title>
        <authorList>
            <person name="Matsumoto Y."/>
            <person name="Kinjo T."/>
            <person name="Motooka D."/>
            <person name="Nabeya D."/>
            <person name="Jung N."/>
            <person name="Uechi K."/>
            <person name="Horii T."/>
            <person name="Iida T."/>
            <person name="Fujita J."/>
            <person name="Nakamura S."/>
        </authorList>
    </citation>
    <scope>NUCLEOTIDE SEQUENCE [LARGE SCALE GENOMIC DNA]</scope>
    <source>
        <strain evidence="2 3">JCM 12687</strain>
    </source>
</reference>
<evidence type="ECO:0000313" key="3">
    <source>
        <dbReference type="Proteomes" id="UP000467379"/>
    </source>
</evidence>
<feature type="transmembrane region" description="Helical" evidence="1">
    <location>
        <begin position="123"/>
        <end position="142"/>
    </location>
</feature>
<keyword evidence="1" id="KW-1133">Transmembrane helix</keyword>
<dbReference type="EMBL" id="AP022606">
    <property type="protein sequence ID" value="BBZ13341.1"/>
    <property type="molecule type" value="Genomic_DNA"/>
</dbReference>
<evidence type="ECO:0000256" key="1">
    <source>
        <dbReference type="SAM" id="Phobius"/>
    </source>
</evidence>
<proteinExistence type="predicted"/>
<feature type="transmembrane region" description="Helical" evidence="1">
    <location>
        <begin position="162"/>
        <end position="182"/>
    </location>
</feature>
<keyword evidence="1" id="KW-0812">Transmembrane</keyword>
<feature type="transmembrane region" description="Helical" evidence="1">
    <location>
        <begin position="93"/>
        <end position="111"/>
    </location>
</feature>
<feature type="transmembrane region" description="Helical" evidence="1">
    <location>
        <begin position="189"/>
        <end position="206"/>
    </location>
</feature>
<keyword evidence="1" id="KW-0472">Membrane</keyword>
<organism evidence="2 3">
    <name type="scientific">Mycobacterium branderi</name>
    <dbReference type="NCBI Taxonomy" id="43348"/>
    <lineage>
        <taxon>Bacteria</taxon>
        <taxon>Bacillati</taxon>
        <taxon>Actinomycetota</taxon>
        <taxon>Actinomycetes</taxon>
        <taxon>Mycobacteriales</taxon>
        <taxon>Mycobacteriaceae</taxon>
        <taxon>Mycobacterium</taxon>
    </lineage>
</organism>
<accession>A0ABN6BAZ0</accession>
<evidence type="ECO:0000313" key="2">
    <source>
        <dbReference type="EMBL" id="BBZ13341.1"/>
    </source>
</evidence>
<protein>
    <recommendedName>
        <fullName evidence="4">Emopamil-binding protein</fullName>
    </recommendedName>
</protein>
<gene>
    <name evidence="2" type="ORF">MBRA_35360</name>
</gene>